<name>A0A6A6WMW6_9PEZI</name>
<dbReference type="Proteomes" id="UP000799437">
    <property type="component" value="Unassembled WGS sequence"/>
</dbReference>
<dbReference type="AlphaFoldDB" id="A0A6A6WMW6"/>
<feature type="compositionally biased region" description="Polar residues" evidence="1">
    <location>
        <begin position="25"/>
        <end position="43"/>
    </location>
</feature>
<evidence type="ECO:0000256" key="1">
    <source>
        <dbReference type="SAM" id="MobiDB-lite"/>
    </source>
</evidence>
<dbReference type="OrthoDB" id="1918685at2759"/>
<evidence type="ECO:0000313" key="3">
    <source>
        <dbReference type="Proteomes" id="UP000799437"/>
    </source>
</evidence>
<dbReference type="GeneID" id="54488931"/>
<evidence type="ECO:0000313" key="2">
    <source>
        <dbReference type="EMBL" id="KAF2763446.1"/>
    </source>
</evidence>
<keyword evidence="3" id="KW-1185">Reference proteome</keyword>
<proteinExistence type="predicted"/>
<dbReference type="EMBL" id="ML996565">
    <property type="protein sequence ID" value="KAF2763446.1"/>
    <property type="molecule type" value="Genomic_DNA"/>
</dbReference>
<organism evidence="2 3">
    <name type="scientific">Pseudovirgaria hyperparasitica</name>
    <dbReference type="NCBI Taxonomy" id="470096"/>
    <lineage>
        <taxon>Eukaryota</taxon>
        <taxon>Fungi</taxon>
        <taxon>Dikarya</taxon>
        <taxon>Ascomycota</taxon>
        <taxon>Pezizomycotina</taxon>
        <taxon>Dothideomycetes</taxon>
        <taxon>Dothideomycetes incertae sedis</taxon>
        <taxon>Acrospermales</taxon>
        <taxon>Acrospermaceae</taxon>
        <taxon>Pseudovirgaria</taxon>
    </lineage>
</organism>
<feature type="region of interest" description="Disordered" evidence="1">
    <location>
        <begin position="1"/>
        <end position="56"/>
    </location>
</feature>
<feature type="compositionally biased region" description="Basic and acidic residues" evidence="1">
    <location>
        <begin position="44"/>
        <end position="56"/>
    </location>
</feature>
<accession>A0A6A6WMW6</accession>
<reference evidence="2" key="1">
    <citation type="journal article" date="2020" name="Stud. Mycol.">
        <title>101 Dothideomycetes genomes: a test case for predicting lifestyles and emergence of pathogens.</title>
        <authorList>
            <person name="Haridas S."/>
            <person name="Albert R."/>
            <person name="Binder M."/>
            <person name="Bloem J."/>
            <person name="Labutti K."/>
            <person name="Salamov A."/>
            <person name="Andreopoulos B."/>
            <person name="Baker S."/>
            <person name="Barry K."/>
            <person name="Bills G."/>
            <person name="Bluhm B."/>
            <person name="Cannon C."/>
            <person name="Castanera R."/>
            <person name="Culley D."/>
            <person name="Daum C."/>
            <person name="Ezra D."/>
            <person name="Gonzalez J."/>
            <person name="Henrissat B."/>
            <person name="Kuo A."/>
            <person name="Liang C."/>
            <person name="Lipzen A."/>
            <person name="Lutzoni F."/>
            <person name="Magnuson J."/>
            <person name="Mondo S."/>
            <person name="Nolan M."/>
            <person name="Ohm R."/>
            <person name="Pangilinan J."/>
            <person name="Park H.-J."/>
            <person name="Ramirez L."/>
            <person name="Alfaro M."/>
            <person name="Sun H."/>
            <person name="Tritt A."/>
            <person name="Yoshinaga Y."/>
            <person name="Zwiers L.-H."/>
            <person name="Turgeon B."/>
            <person name="Goodwin S."/>
            <person name="Spatafora J."/>
            <person name="Crous P."/>
            <person name="Grigoriev I."/>
        </authorList>
    </citation>
    <scope>NUCLEOTIDE SEQUENCE</scope>
    <source>
        <strain evidence="2">CBS 121739</strain>
    </source>
</reference>
<sequence length="209" mass="24310">MTRHAPKISSSSSNHGRYQDHSFHQRATTPSTNQISRQDSFLSNRDRDHAQRKPKDFSHPVSCFYWDHGGCGKSDEECWYAHYHTGNPGKCPIKQADGTVVAGKNADASLSLDQRERAVAQREQDVQTGRKKIIDQGREIQQEKRRMELELRHRKNEIQQILAQSMHELKSTRSELGKFPRTIETQICTEKMDQLHQKLFCIYTNYVER</sequence>
<dbReference type="RefSeq" id="XP_033605897.1">
    <property type="nucleotide sequence ID" value="XM_033747877.1"/>
</dbReference>
<evidence type="ECO:0008006" key="4">
    <source>
        <dbReference type="Google" id="ProtNLM"/>
    </source>
</evidence>
<gene>
    <name evidence="2" type="ORF">EJ05DRAFT_507039</name>
</gene>
<protein>
    <recommendedName>
        <fullName evidence="4">C3H1-type domain-containing protein</fullName>
    </recommendedName>
</protein>